<keyword evidence="4 8" id="KW-0472">Membrane</keyword>
<dbReference type="Proteomes" id="UP000264231">
    <property type="component" value="Plasmid lp40"/>
</dbReference>
<evidence type="ECO:0000256" key="8">
    <source>
        <dbReference type="RuleBase" id="RU363105"/>
    </source>
</evidence>
<evidence type="ECO:0000256" key="3">
    <source>
        <dbReference type="ARBA" id="ARBA00022729"/>
    </source>
</evidence>
<gene>
    <name evidence="10" type="ORF">A7978_05500</name>
</gene>
<evidence type="ECO:0000256" key="4">
    <source>
        <dbReference type="ARBA" id="ARBA00023136"/>
    </source>
</evidence>
<keyword evidence="5 8" id="KW-0564">Palmitate</keyword>
<reference evidence="10 11" key="1">
    <citation type="submission" date="2016-05" db="EMBL/GenBank/DDBJ databases">
        <title>Chromosome and linear plasmid sequence of a 2015 human isolate of tick-borne relapsing fever spirochete, Borrelia turicatae.</title>
        <authorList>
            <person name="Kingry L.C."/>
            <person name="Dhwani B."/>
            <person name="Replogle A."/>
            <person name="Sexton C."/>
            <person name="Rowe L."/>
            <person name="Stermole B.M."/>
            <person name="Christensen A.M."/>
            <person name="Schriefer M.E."/>
        </authorList>
    </citation>
    <scope>NUCLEOTIDE SEQUENCE [LARGE SCALE GENOMIC DNA]</scope>
    <source>
        <strain evidence="10 11">BTE5EL</strain>
        <plasmid evidence="10 11">lp40</plasmid>
    </source>
</reference>
<feature type="region of interest" description="Disordered" evidence="9">
    <location>
        <begin position="302"/>
        <end position="323"/>
    </location>
</feature>
<evidence type="ECO:0000256" key="6">
    <source>
        <dbReference type="ARBA" id="ARBA00023237"/>
    </source>
</evidence>
<dbReference type="SUPFAM" id="SSF74748">
    <property type="entry name" value="Variable surface antigen VlsE"/>
    <property type="match status" value="1"/>
</dbReference>
<keyword evidence="7 8" id="KW-0449">Lipoprotein</keyword>
<keyword evidence="3" id="KW-0732">Signal</keyword>
<feature type="compositionally biased region" description="Polar residues" evidence="9">
    <location>
        <begin position="308"/>
        <end position="323"/>
    </location>
</feature>
<evidence type="ECO:0000256" key="7">
    <source>
        <dbReference type="ARBA" id="ARBA00023288"/>
    </source>
</evidence>
<geneLocation type="plasmid" evidence="10 11">
    <name>lp40</name>
</geneLocation>
<comment type="function">
    <text evidence="1 8">The Vlp and Vsp proteins are antigenically distinct proteins, only one vlp or vsp gene is transcriptionally active at any one time. Switching between these genes is a mechanism of host immune response evasion.</text>
</comment>
<sequence>MKSVISLSNDFLNVFTSLSDMVGGVLGFDTNTKKSDVGNYFKKIQETVQATKDKLNKIVADMKSENNPNASITETAVNKLVSETLSKIIDGAKTANEAIGSDNNPIANVAVGGAGDTVKGIAGTEVEKLVNGIKSIVDVVLGDKEGNPEAGDNKKADVFGARNAGDGEAGKLFASDHAGDDADKAKKAAADAAKAIGADILQAIAKSAETADKVELDQAKDAAADFTDARKDAVIAAGIALRAMAKDGQLAAKTGEDKFAHAINGAVASAVGKTLSTLIIAIRNTVDSGLKSISDALDTVTQEDKSLDSTTPADATASSGQQK</sequence>
<dbReference type="AlphaFoldDB" id="A0A172XD28"/>
<comment type="subcellular location">
    <subcellularLocation>
        <location evidence="2 8">Cell outer membrane</location>
        <topology evidence="2 8">Lipid-anchor</topology>
    </subcellularLocation>
</comment>
<evidence type="ECO:0000256" key="9">
    <source>
        <dbReference type="SAM" id="MobiDB-lite"/>
    </source>
</evidence>
<evidence type="ECO:0000256" key="2">
    <source>
        <dbReference type="ARBA" id="ARBA00004459"/>
    </source>
</evidence>
<evidence type="ECO:0000256" key="5">
    <source>
        <dbReference type="ARBA" id="ARBA00023139"/>
    </source>
</evidence>
<evidence type="ECO:0000256" key="1">
    <source>
        <dbReference type="ARBA" id="ARBA00003932"/>
    </source>
</evidence>
<dbReference type="InterPro" id="IPR000680">
    <property type="entry name" value="Borrelia_lipo"/>
</dbReference>
<organism evidence="10 11">
    <name type="scientific">Borrelia turicatae</name>
    <dbReference type="NCBI Taxonomy" id="142"/>
    <lineage>
        <taxon>Bacteria</taxon>
        <taxon>Pseudomonadati</taxon>
        <taxon>Spirochaetota</taxon>
        <taxon>Spirochaetia</taxon>
        <taxon>Spirochaetales</taxon>
        <taxon>Borreliaceae</taxon>
        <taxon>Borrelia</taxon>
    </lineage>
</organism>
<evidence type="ECO:0000313" key="11">
    <source>
        <dbReference type="Proteomes" id="UP000264231"/>
    </source>
</evidence>
<evidence type="ECO:0000313" key="10">
    <source>
        <dbReference type="EMBL" id="ANF34560.1"/>
    </source>
</evidence>
<accession>A0A172XD28</accession>
<dbReference type="Pfam" id="PF00921">
    <property type="entry name" value="Lipoprotein_2"/>
    <property type="match status" value="1"/>
</dbReference>
<dbReference type="EMBL" id="CP015634">
    <property type="protein sequence ID" value="ANF34560.1"/>
    <property type="molecule type" value="Genomic_DNA"/>
</dbReference>
<name>A0A172XD28_BORTU</name>
<protein>
    <recommendedName>
        <fullName evidence="8">Variable large protein</fullName>
    </recommendedName>
</protein>
<dbReference type="GO" id="GO:0009279">
    <property type="term" value="C:cell outer membrane"/>
    <property type="evidence" value="ECO:0007669"/>
    <property type="project" value="UniProtKB-SubCell"/>
</dbReference>
<keyword evidence="6 8" id="KW-0998">Cell outer membrane</keyword>
<keyword evidence="10" id="KW-0614">Plasmid</keyword>
<proteinExistence type="predicted"/>